<protein>
    <submittedName>
        <fullName evidence="4">Pimeloyl-ACP methyl ester carboxylesterase</fullName>
    </submittedName>
</protein>
<keyword evidence="2" id="KW-1133">Transmembrane helix</keyword>
<evidence type="ECO:0000256" key="1">
    <source>
        <dbReference type="SAM" id="MobiDB-lite"/>
    </source>
</evidence>
<dbReference type="InterPro" id="IPR000073">
    <property type="entry name" value="AB_hydrolase_1"/>
</dbReference>
<dbReference type="PANTHER" id="PTHR43798:SF5">
    <property type="entry name" value="MONOACYLGLYCEROL LIPASE ABHD6"/>
    <property type="match status" value="1"/>
</dbReference>
<organism evidence="4 5">
    <name type="scientific">Microlunatus soli</name>
    <dbReference type="NCBI Taxonomy" id="630515"/>
    <lineage>
        <taxon>Bacteria</taxon>
        <taxon>Bacillati</taxon>
        <taxon>Actinomycetota</taxon>
        <taxon>Actinomycetes</taxon>
        <taxon>Propionibacteriales</taxon>
        <taxon>Propionibacteriaceae</taxon>
        <taxon>Microlunatus</taxon>
    </lineage>
</organism>
<dbReference type="Pfam" id="PF12697">
    <property type="entry name" value="Abhydrolase_6"/>
    <property type="match status" value="1"/>
</dbReference>
<name>A0A1H1ZHV0_9ACTN</name>
<dbReference type="RefSeq" id="WP_091529072.1">
    <property type="nucleotide sequence ID" value="NZ_LT629772.1"/>
</dbReference>
<evidence type="ECO:0000313" key="5">
    <source>
        <dbReference type="Proteomes" id="UP000199103"/>
    </source>
</evidence>
<gene>
    <name evidence="4" type="ORF">SAMN04489812_5230</name>
</gene>
<keyword evidence="5" id="KW-1185">Reference proteome</keyword>
<dbReference type="SUPFAM" id="SSF53474">
    <property type="entry name" value="alpha/beta-Hydrolases"/>
    <property type="match status" value="1"/>
</dbReference>
<dbReference type="PANTHER" id="PTHR43798">
    <property type="entry name" value="MONOACYLGLYCEROL LIPASE"/>
    <property type="match status" value="1"/>
</dbReference>
<dbReference type="AlphaFoldDB" id="A0A1H1ZHV0"/>
<keyword evidence="2" id="KW-0812">Transmembrane</keyword>
<evidence type="ECO:0000259" key="3">
    <source>
        <dbReference type="Pfam" id="PF12697"/>
    </source>
</evidence>
<reference evidence="4 5" key="1">
    <citation type="submission" date="2016-10" db="EMBL/GenBank/DDBJ databases">
        <authorList>
            <person name="de Groot N.N."/>
        </authorList>
    </citation>
    <scope>NUCLEOTIDE SEQUENCE [LARGE SCALE GENOMIC DNA]</scope>
    <source>
        <strain evidence="4 5">DSM 21800</strain>
    </source>
</reference>
<dbReference type="STRING" id="630515.SAMN04489812_5230"/>
<evidence type="ECO:0000313" key="4">
    <source>
        <dbReference type="EMBL" id="SDT33219.1"/>
    </source>
</evidence>
<dbReference type="GO" id="GO:0046464">
    <property type="term" value="P:acylglycerol catabolic process"/>
    <property type="evidence" value="ECO:0007669"/>
    <property type="project" value="TreeGrafter"/>
</dbReference>
<dbReference type="EMBL" id="LT629772">
    <property type="protein sequence ID" value="SDT33219.1"/>
    <property type="molecule type" value="Genomic_DNA"/>
</dbReference>
<dbReference type="GO" id="GO:0016020">
    <property type="term" value="C:membrane"/>
    <property type="evidence" value="ECO:0007669"/>
    <property type="project" value="TreeGrafter"/>
</dbReference>
<sequence>MSRDPLTEPDPTTSGHRREPGRHRRRLVIGALAVSLLANVVLIGTRDSGGIGSWRSQAGRLAYLSAYDEALAAMPSHRAYDVPTDFGTVRGYLFASPTVEDRRTNTDTTPIVLLPGWGSGTPMWQINLSGLVRHRPVYALDALGDAGRSIQSVPLDSAAAQAAWVEQALAGLKIKKAHIVGHSFGGWSATNFAIRYPGRVASLSLLDPVQTFGPIRASVVVRSLAFTLPLLPDSWRDAALADIGGTEQIDRNDPLTRMVALGNQHFVSHRSFPSRFSDPQLRSISFPVYAAMAADSAVNGDPDKAVARARRLVAGISIRSWPGASHSLPMERPAEINAELVAFMDRIG</sequence>
<feature type="transmembrane region" description="Helical" evidence="2">
    <location>
        <begin position="27"/>
        <end position="45"/>
    </location>
</feature>
<feature type="region of interest" description="Disordered" evidence="1">
    <location>
        <begin position="1"/>
        <end position="22"/>
    </location>
</feature>
<dbReference type="Proteomes" id="UP000199103">
    <property type="component" value="Chromosome I"/>
</dbReference>
<accession>A0A1H1ZHV0</accession>
<keyword evidence="2" id="KW-0472">Membrane</keyword>
<dbReference type="InterPro" id="IPR050266">
    <property type="entry name" value="AB_hydrolase_sf"/>
</dbReference>
<evidence type="ECO:0000256" key="2">
    <source>
        <dbReference type="SAM" id="Phobius"/>
    </source>
</evidence>
<dbReference type="PRINTS" id="PR00111">
    <property type="entry name" value="ABHYDROLASE"/>
</dbReference>
<dbReference type="GO" id="GO:0047372">
    <property type="term" value="F:monoacylglycerol lipase activity"/>
    <property type="evidence" value="ECO:0007669"/>
    <property type="project" value="TreeGrafter"/>
</dbReference>
<dbReference type="InterPro" id="IPR029058">
    <property type="entry name" value="AB_hydrolase_fold"/>
</dbReference>
<feature type="domain" description="AB hydrolase-1" evidence="3">
    <location>
        <begin position="111"/>
        <end position="338"/>
    </location>
</feature>
<proteinExistence type="predicted"/>
<dbReference type="Gene3D" id="3.40.50.1820">
    <property type="entry name" value="alpha/beta hydrolase"/>
    <property type="match status" value="1"/>
</dbReference>
<dbReference type="OrthoDB" id="8871309at2"/>